<evidence type="ECO:0000256" key="1">
    <source>
        <dbReference type="SAM" id="MobiDB-lite"/>
    </source>
</evidence>
<reference evidence="2 3" key="1">
    <citation type="submission" date="2017-12" db="EMBL/GenBank/DDBJ databases">
        <title>Comparative genomics of Botrytis spp.</title>
        <authorList>
            <person name="Valero-Jimenez C.A."/>
            <person name="Tapia P."/>
            <person name="Veloso J."/>
            <person name="Silva-Moreno E."/>
            <person name="Staats M."/>
            <person name="Valdes J.H."/>
            <person name="Van Kan J.A.L."/>
        </authorList>
    </citation>
    <scope>NUCLEOTIDE SEQUENCE [LARGE SCALE GENOMIC DNA]</scope>
    <source>
        <strain evidence="2 3">Bp0003</strain>
    </source>
</reference>
<feature type="region of interest" description="Disordered" evidence="1">
    <location>
        <begin position="129"/>
        <end position="149"/>
    </location>
</feature>
<dbReference type="Proteomes" id="UP000297910">
    <property type="component" value="Unassembled WGS sequence"/>
</dbReference>
<comment type="caution">
    <text evidence="2">The sequence shown here is derived from an EMBL/GenBank/DDBJ whole genome shotgun (WGS) entry which is preliminary data.</text>
</comment>
<gene>
    <name evidence="2" type="ORF">BPAE_0003g00060</name>
</gene>
<dbReference type="AlphaFoldDB" id="A0A4Z1G910"/>
<keyword evidence="3" id="KW-1185">Reference proteome</keyword>
<dbReference type="EMBL" id="PQXI01000003">
    <property type="protein sequence ID" value="TGO30723.1"/>
    <property type="molecule type" value="Genomic_DNA"/>
</dbReference>
<evidence type="ECO:0000313" key="2">
    <source>
        <dbReference type="EMBL" id="TGO30723.1"/>
    </source>
</evidence>
<protein>
    <submittedName>
        <fullName evidence="2">Uncharacterized protein</fullName>
    </submittedName>
</protein>
<sequence length="215" mass="25617">MCRTVNVARYYCDNRADGHRYEPDQWWDGYDRQENPELRNQRFLENPERRPCRYSLNPPLPTDICPAHRAEFGDADSNIIQRNISVLLERLREVSNYRELATGAPDIREHVYFDILYYSRWLDPNPDRNEQYAEYGDHPQSPRPPRDQGNSAHVFVYWWDLKTLESTTIRNEVDAEEGGQARPDVMRRLLFQLYRSKIEYQRAWTLLNAPLAPDI</sequence>
<organism evidence="2 3">
    <name type="scientific">Botrytis paeoniae</name>
    <dbReference type="NCBI Taxonomy" id="278948"/>
    <lineage>
        <taxon>Eukaryota</taxon>
        <taxon>Fungi</taxon>
        <taxon>Dikarya</taxon>
        <taxon>Ascomycota</taxon>
        <taxon>Pezizomycotina</taxon>
        <taxon>Leotiomycetes</taxon>
        <taxon>Helotiales</taxon>
        <taxon>Sclerotiniaceae</taxon>
        <taxon>Botrytis</taxon>
    </lineage>
</organism>
<name>A0A4Z1G910_9HELO</name>
<accession>A0A4Z1G910</accession>
<proteinExistence type="predicted"/>
<evidence type="ECO:0000313" key="3">
    <source>
        <dbReference type="Proteomes" id="UP000297910"/>
    </source>
</evidence>